<proteinExistence type="predicted"/>
<feature type="domain" description="Phage head morphogenesis" evidence="1">
    <location>
        <begin position="159"/>
        <end position="269"/>
    </location>
</feature>
<name>A0AA96EQZ9_9CAUD</name>
<protein>
    <recommendedName>
        <fullName evidence="1">Phage head morphogenesis domain-containing protein</fullName>
    </recommendedName>
</protein>
<accession>A0AA96EQZ9</accession>
<dbReference type="InterPro" id="IPR006528">
    <property type="entry name" value="Phage_head_morphogenesis_dom"/>
</dbReference>
<dbReference type="EMBL" id="OR338916">
    <property type="protein sequence ID" value="WNL49512.1"/>
    <property type="molecule type" value="Genomic_DNA"/>
</dbReference>
<sequence length="310" mass="35999">MTFGERQKRANLKLIERDMDEIELAFLSDSQRLNKKRHQLLMKSVKKMLPELLQASQEGDSHTVDVLVQSIRIPSHKEYRKLITKLVKTAAHTGILRAHEELKRLNELYNFMDDEHFEDITLIAETTNTVRYPVQAIQWLENYALDITIITEATVRDKIVGIVTKGLKEGFTIKEMTQAIRETSETWLSQQHAKTIARTETSKMYNAGRLARYTSPENRGFVEALQYSAIIDRRTTTLCKHLDGKIVNIENQVTIASYSPPNHFQCRSVWLPVTRFEDWEDNFVPEEKPQKGFDSKNNVMEYLLRQASVE</sequence>
<evidence type="ECO:0000313" key="2">
    <source>
        <dbReference type="EMBL" id="WNL49512.1"/>
    </source>
</evidence>
<reference evidence="2 3" key="1">
    <citation type="submission" date="2023-07" db="EMBL/GenBank/DDBJ databases">
        <title>Isolation and characterization of Bacillus cereus bacteriophage DZ1 and its application in foods.</title>
        <authorList>
            <person name="Huang Z."/>
            <person name="Ding Y."/>
            <person name="Wu Q."/>
        </authorList>
    </citation>
    <scope>NUCLEOTIDE SEQUENCE [LARGE SCALE GENOMIC DNA]</scope>
</reference>
<evidence type="ECO:0000313" key="3">
    <source>
        <dbReference type="Proteomes" id="UP001304814"/>
    </source>
</evidence>
<dbReference type="Pfam" id="PF04233">
    <property type="entry name" value="Phage_Mu_F"/>
    <property type="match status" value="1"/>
</dbReference>
<evidence type="ECO:0000259" key="1">
    <source>
        <dbReference type="Pfam" id="PF04233"/>
    </source>
</evidence>
<keyword evidence="3" id="KW-1185">Reference proteome</keyword>
<dbReference type="Proteomes" id="UP001304814">
    <property type="component" value="Segment"/>
</dbReference>
<dbReference type="NCBIfam" id="TIGR01641">
    <property type="entry name" value="phageSPP1_gp7"/>
    <property type="match status" value="1"/>
</dbReference>
<organism evidence="2 3">
    <name type="scientific">Bacillus phage DZ1</name>
    <dbReference type="NCBI Taxonomy" id="3075862"/>
    <lineage>
        <taxon>Viruses</taxon>
        <taxon>Duplodnaviria</taxon>
        <taxon>Heunggongvirae</taxon>
        <taxon>Uroviricota</taxon>
        <taxon>Caudoviricetes</taxon>
        <taxon>Ehrlichviridae</taxon>
        <taxon>Dazunavirus</taxon>
        <taxon>Dazunavirus DZ1</taxon>
    </lineage>
</organism>